<reference evidence="3" key="1">
    <citation type="submission" date="2016-10" db="EMBL/GenBank/DDBJ databases">
        <authorList>
            <person name="Varghese N."/>
            <person name="Submissions S."/>
        </authorList>
    </citation>
    <scope>NUCLEOTIDE SEQUENCE [LARGE SCALE GENOMIC DNA]</scope>
    <source>
        <strain evidence="3">DSM 45079</strain>
    </source>
</reference>
<dbReference type="InterPro" id="IPR006311">
    <property type="entry name" value="TAT_signal"/>
</dbReference>
<keyword evidence="1" id="KW-0732">Signal</keyword>
<dbReference type="EMBL" id="LT629791">
    <property type="protein sequence ID" value="SDU40970.1"/>
    <property type="molecule type" value="Genomic_DNA"/>
</dbReference>
<gene>
    <name evidence="2" type="ORF">SAMN04488563_1552</name>
</gene>
<evidence type="ECO:0008006" key="4">
    <source>
        <dbReference type="Google" id="ProtNLM"/>
    </source>
</evidence>
<dbReference type="PROSITE" id="PS51318">
    <property type="entry name" value="TAT"/>
    <property type="match status" value="1"/>
</dbReference>
<dbReference type="SUPFAM" id="SSF51126">
    <property type="entry name" value="Pectin lyase-like"/>
    <property type="match status" value="1"/>
</dbReference>
<keyword evidence="3" id="KW-1185">Reference proteome</keyword>
<sequence length="609" mass="62120">MSVSPLTRRSLLGAAGAGAVGVAAAAPSAAAVPSAAAADPAGSEALTVPSRAAAEQAIVNGRVRALRTFGYAAAGDGGGALYRRLDAAPAEPDRWHLHTRDGAWWELADDVVSVKALGAVGDYDVETGTGTDDTEALQAAARRGGTVYVPGTDGAYLTTDSISLLADGTHWFGDGLRSRITLVSGSGGAGELLGIHGAAPSTPAGPPQWYVQGVRVSGLHLDTSNGANDNGLGGSFCRDVQLDNLYFSRIGRKALTFQYHCANIRGRDVTVYEAATEPRSTFAVISIEGQTAGVDLSYYPGGTTSTEDLGGADVHDITFSDITCHTTGYNYVVVSNAHRVRLADLAFGDTAGAGSFIIFTRKVWDSHVRGVRGGNTARRFLEIGEQADSCTFEDFRFGATTGTGADGRAIRIGGTRIRLADGAFRHGNATPLEAIQVAGADATITGLHVAECASQYVLNAPPAGVRLKLTDSTFVSSAGAAFRIKGDHAQLSGNHFRTPAGPFAGRFEGPGNVFTGNDVAGAAPGRLVVTAEGSVVATLNTFEAGATMTFDGASLYASAAFGNTGLSGAGPNLVPLAGGALHADGSGVLRIKGSRFGADTDGVVVGGQG</sequence>
<feature type="signal peptide" evidence="1">
    <location>
        <begin position="1"/>
        <end position="25"/>
    </location>
</feature>
<evidence type="ECO:0000313" key="2">
    <source>
        <dbReference type="EMBL" id="SDU40970.1"/>
    </source>
</evidence>
<protein>
    <recommendedName>
        <fullName evidence="4">Pectate lyase superfamily protein</fullName>
    </recommendedName>
</protein>
<dbReference type="Proteomes" id="UP000182977">
    <property type="component" value="Chromosome I"/>
</dbReference>
<feature type="chain" id="PRO_5009276438" description="Pectate lyase superfamily protein" evidence="1">
    <location>
        <begin position="26"/>
        <end position="609"/>
    </location>
</feature>
<organism evidence="2 3">
    <name type="scientific">Jiangella alkaliphila</name>
    <dbReference type="NCBI Taxonomy" id="419479"/>
    <lineage>
        <taxon>Bacteria</taxon>
        <taxon>Bacillati</taxon>
        <taxon>Actinomycetota</taxon>
        <taxon>Actinomycetes</taxon>
        <taxon>Jiangellales</taxon>
        <taxon>Jiangellaceae</taxon>
        <taxon>Jiangella</taxon>
    </lineage>
</organism>
<dbReference type="Gene3D" id="2.160.20.10">
    <property type="entry name" value="Single-stranded right-handed beta-helix, Pectin lyase-like"/>
    <property type="match status" value="1"/>
</dbReference>
<evidence type="ECO:0000313" key="3">
    <source>
        <dbReference type="Proteomes" id="UP000182977"/>
    </source>
</evidence>
<proteinExistence type="predicted"/>
<dbReference type="RefSeq" id="WP_152690656.1">
    <property type="nucleotide sequence ID" value="NZ_KQ061223.1"/>
</dbReference>
<dbReference type="InterPro" id="IPR012334">
    <property type="entry name" value="Pectin_lyas_fold"/>
</dbReference>
<dbReference type="STRING" id="419479.SAMN04488563_1552"/>
<dbReference type="InterPro" id="IPR011050">
    <property type="entry name" value="Pectin_lyase_fold/virulence"/>
</dbReference>
<dbReference type="OrthoDB" id="7779280at2"/>
<dbReference type="AlphaFoldDB" id="A0A1H2IA03"/>
<name>A0A1H2IA03_9ACTN</name>
<accession>A0A1H2IA03</accession>
<evidence type="ECO:0000256" key="1">
    <source>
        <dbReference type="SAM" id="SignalP"/>
    </source>
</evidence>